<dbReference type="eggNOG" id="COG3907">
    <property type="taxonomic scope" value="Bacteria"/>
</dbReference>
<dbReference type="STRING" id="717774.Marme_3125"/>
<organism evidence="3 4">
    <name type="scientific">Marinomonas mediterranea (strain ATCC 700492 / JCM 21426 / NBRC 103028 / MMB-1)</name>
    <dbReference type="NCBI Taxonomy" id="717774"/>
    <lineage>
        <taxon>Bacteria</taxon>
        <taxon>Pseudomonadati</taxon>
        <taxon>Pseudomonadota</taxon>
        <taxon>Gammaproteobacteria</taxon>
        <taxon>Oceanospirillales</taxon>
        <taxon>Oceanospirillaceae</taxon>
        <taxon>Marinomonas</taxon>
    </lineage>
</organism>
<dbReference type="RefSeq" id="WP_013662245.1">
    <property type="nucleotide sequence ID" value="NC_015276.1"/>
</dbReference>
<dbReference type="Pfam" id="PF01569">
    <property type="entry name" value="PAP2"/>
    <property type="match status" value="1"/>
</dbReference>
<reference evidence="3 4" key="1">
    <citation type="journal article" date="2012" name="Stand. Genomic Sci.">
        <title>Complete genome sequence of the melanogenic marine bacterium Marinomonas mediterranea type strain (MMB-1(T)).</title>
        <authorList>
            <person name="Lucas-Elio P."/>
            <person name="Goodwin L."/>
            <person name="Woyke T."/>
            <person name="Pitluck S."/>
            <person name="Nolan M."/>
            <person name="Kyrpides N.C."/>
            <person name="Detter J.C."/>
            <person name="Copeland A."/>
            <person name="Teshima H."/>
            <person name="Bruce D."/>
            <person name="Detter C."/>
            <person name="Tapia R."/>
            <person name="Han S."/>
            <person name="Land M.L."/>
            <person name="Ivanova N."/>
            <person name="Mikhailova N."/>
            <person name="Johnston A.W."/>
            <person name="Sanchez-Amat A."/>
        </authorList>
    </citation>
    <scope>NUCLEOTIDE SEQUENCE [LARGE SCALE GENOMIC DNA]</scope>
    <source>
        <strain evidence="4">ATCC 700492 / JCM 21426 / NBRC 103028 / MMB-1</strain>
    </source>
</reference>
<evidence type="ECO:0000313" key="3">
    <source>
        <dbReference type="EMBL" id="ADZ92343.1"/>
    </source>
</evidence>
<gene>
    <name evidence="3" type="ordered locus">Marme_3125</name>
</gene>
<dbReference type="InterPro" id="IPR000326">
    <property type="entry name" value="PAP2/HPO"/>
</dbReference>
<dbReference type="Proteomes" id="UP000001062">
    <property type="component" value="Chromosome"/>
</dbReference>
<dbReference type="KEGG" id="mme:Marme_3125"/>
<dbReference type="SUPFAM" id="SSF48317">
    <property type="entry name" value="Acid phosphatase/Vanadium-dependent haloperoxidase"/>
    <property type="match status" value="1"/>
</dbReference>
<dbReference type="EMBL" id="CP002583">
    <property type="protein sequence ID" value="ADZ92343.1"/>
    <property type="molecule type" value="Genomic_DNA"/>
</dbReference>
<feature type="transmembrane region" description="Helical" evidence="1">
    <location>
        <begin position="171"/>
        <end position="191"/>
    </location>
</feature>
<dbReference type="PATRIC" id="fig|717774.3.peg.3214"/>
<keyword evidence="4" id="KW-1185">Reference proteome</keyword>
<keyword evidence="1" id="KW-0472">Membrane</keyword>
<proteinExistence type="predicted"/>
<name>F2K2G3_MARM1</name>
<evidence type="ECO:0000259" key="2">
    <source>
        <dbReference type="Pfam" id="PF01569"/>
    </source>
</evidence>
<evidence type="ECO:0000256" key="1">
    <source>
        <dbReference type="SAM" id="Phobius"/>
    </source>
</evidence>
<keyword evidence="1" id="KW-1133">Transmembrane helix</keyword>
<feature type="transmembrane region" description="Helical" evidence="1">
    <location>
        <begin position="53"/>
        <end position="80"/>
    </location>
</feature>
<evidence type="ECO:0000313" key="4">
    <source>
        <dbReference type="Proteomes" id="UP000001062"/>
    </source>
</evidence>
<feature type="transmembrane region" description="Helical" evidence="1">
    <location>
        <begin position="197"/>
        <end position="216"/>
    </location>
</feature>
<feature type="transmembrane region" description="Helical" evidence="1">
    <location>
        <begin position="148"/>
        <end position="166"/>
    </location>
</feature>
<keyword evidence="1" id="KW-0812">Transmembrane</keyword>
<sequence length="238" mass="26842" precursor="true">MFKPWKFGVAPACFVLCAVLFSVWPELDLYVSGLFYDSATSSFPANDNSFVKFIYWIFKEMPAVIVPVLLGLCVLTLFKTGPEWSKAHKRKWYFMLAFLLVGPGIIVHTGFKDNWDRARPRHVVEFGGSKQFTPPLVVSDQCKKNCSFVSGHAAMGFAFIALGWVLKSRPWLFFGLGLGLFVGGIRVLQGGHFLSDIIFSGFICYASAWVMARWIIDTCPLERKKREAETEKMQSNAV</sequence>
<dbReference type="AlphaFoldDB" id="F2K2G3"/>
<feature type="transmembrane region" description="Helical" evidence="1">
    <location>
        <begin position="92"/>
        <end position="111"/>
    </location>
</feature>
<dbReference type="Gene3D" id="1.20.144.10">
    <property type="entry name" value="Phosphatidic acid phosphatase type 2/haloperoxidase"/>
    <property type="match status" value="1"/>
</dbReference>
<feature type="domain" description="Phosphatidic acid phosphatase type 2/haloperoxidase" evidence="2">
    <location>
        <begin position="96"/>
        <end position="215"/>
    </location>
</feature>
<accession>F2K2G3</accession>
<dbReference type="HOGENOM" id="CLU_070327_1_1_6"/>
<dbReference type="CDD" id="cd03396">
    <property type="entry name" value="PAP2_like_6"/>
    <property type="match status" value="1"/>
</dbReference>
<dbReference type="InterPro" id="IPR036938">
    <property type="entry name" value="PAP2/HPO_sf"/>
</dbReference>
<protein>
    <submittedName>
        <fullName evidence="3">Phosphoesterase PA-phosphatase related protein</fullName>
    </submittedName>
</protein>